<dbReference type="SUPFAM" id="SSF46785">
    <property type="entry name" value="Winged helix' DNA-binding domain"/>
    <property type="match status" value="1"/>
</dbReference>
<evidence type="ECO:0000256" key="4">
    <source>
        <dbReference type="ARBA" id="ARBA00023163"/>
    </source>
</evidence>
<dbReference type="RefSeq" id="WP_154435643.1">
    <property type="nucleotide sequence ID" value="NZ_VUNC01000006.1"/>
</dbReference>
<proteinExistence type="inferred from homology"/>
<reference evidence="6 7" key="1">
    <citation type="submission" date="2019-08" db="EMBL/GenBank/DDBJ databases">
        <title>In-depth cultivation of the pig gut microbiome towards novel bacterial diversity and tailored functional studies.</title>
        <authorList>
            <person name="Wylensek D."/>
            <person name="Hitch T.C.A."/>
            <person name="Clavel T."/>
        </authorList>
    </citation>
    <scope>NUCLEOTIDE SEQUENCE [LARGE SCALE GENOMIC DNA]</scope>
    <source>
        <strain evidence="6 7">CA-Schmier-601-WT-1</strain>
    </source>
</reference>
<dbReference type="PRINTS" id="PR00039">
    <property type="entry name" value="HTHLYSR"/>
</dbReference>
<dbReference type="PANTHER" id="PTHR30346">
    <property type="entry name" value="TRANSCRIPTIONAL DUAL REGULATOR HCAR-RELATED"/>
    <property type="match status" value="1"/>
</dbReference>
<dbReference type="SUPFAM" id="SSF53850">
    <property type="entry name" value="Periplasmic binding protein-like II"/>
    <property type="match status" value="1"/>
</dbReference>
<dbReference type="InterPro" id="IPR036390">
    <property type="entry name" value="WH_DNA-bd_sf"/>
</dbReference>
<dbReference type="Gene3D" id="3.40.190.10">
    <property type="entry name" value="Periplasmic binding protein-like II"/>
    <property type="match status" value="2"/>
</dbReference>
<dbReference type="Pfam" id="PF00126">
    <property type="entry name" value="HTH_1"/>
    <property type="match status" value="1"/>
</dbReference>
<evidence type="ECO:0000256" key="1">
    <source>
        <dbReference type="ARBA" id="ARBA00009437"/>
    </source>
</evidence>
<dbReference type="InterPro" id="IPR036388">
    <property type="entry name" value="WH-like_DNA-bd_sf"/>
</dbReference>
<comment type="caution">
    <text evidence="6">The sequence shown here is derived from an EMBL/GenBank/DDBJ whole genome shotgun (WGS) entry which is preliminary data.</text>
</comment>
<keyword evidence="2" id="KW-0805">Transcription regulation</keyword>
<evidence type="ECO:0000313" key="7">
    <source>
        <dbReference type="Proteomes" id="UP000469325"/>
    </source>
</evidence>
<comment type="similarity">
    <text evidence="1">Belongs to the LysR transcriptional regulatory family.</text>
</comment>
<keyword evidence="3" id="KW-0238">DNA-binding</keyword>
<evidence type="ECO:0000313" key="6">
    <source>
        <dbReference type="EMBL" id="MST72995.1"/>
    </source>
</evidence>
<dbReference type="AlphaFoldDB" id="A0A6N7XSA5"/>
<dbReference type="Proteomes" id="UP000469325">
    <property type="component" value="Unassembled WGS sequence"/>
</dbReference>
<accession>A0A6N7XSA5</accession>
<dbReference type="InterPro" id="IPR005119">
    <property type="entry name" value="LysR_subst-bd"/>
</dbReference>
<dbReference type="EMBL" id="VUNC01000006">
    <property type="protein sequence ID" value="MST72995.1"/>
    <property type="molecule type" value="Genomic_DNA"/>
</dbReference>
<dbReference type="FunFam" id="1.10.10.10:FF:000001">
    <property type="entry name" value="LysR family transcriptional regulator"/>
    <property type="match status" value="1"/>
</dbReference>
<evidence type="ECO:0000256" key="3">
    <source>
        <dbReference type="ARBA" id="ARBA00023125"/>
    </source>
</evidence>
<sequence length="292" mass="32183">MRMSRCQVFCAVVETGSFTQAARELGYTQSAVSQTVHSLESELGVTLLDRRRGSLSLTRDGETFMPNIRAVAQAEEELDRRRQEVAGLMGATIRVGTFSSVSRKILPPLMHRFEGLHPDVRFVLRQGEYTSIAEWVAEGKVDIGFLNGDYSEGLPCRTVATDTMMAVLPQGHPLAARDEVTLAQLAREPIILLDEGQVSVALSSFHKLSLVPRIRYEVTDDYSILAMVREGLGVSILYTTMLEGYATGVEVRPIAERPSRNIALAWSAWDTLPVASRGFAEFIFGERGDATA</sequence>
<dbReference type="PANTHER" id="PTHR30346:SF0">
    <property type="entry name" value="HCA OPERON TRANSCRIPTIONAL ACTIVATOR HCAR"/>
    <property type="match status" value="1"/>
</dbReference>
<name>A0A6N7XSA5_9ACTN</name>
<dbReference type="Pfam" id="PF03466">
    <property type="entry name" value="LysR_substrate"/>
    <property type="match status" value="1"/>
</dbReference>
<gene>
    <name evidence="6" type="ORF">FYJ68_07725</name>
</gene>
<organism evidence="6 7">
    <name type="scientific">Olsenella porci</name>
    <dbReference type="NCBI Taxonomy" id="2652279"/>
    <lineage>
        <taxon>Bacteria</taxon>
        <taxon>Bacillati</taxon>
        <taxon>Actinomycetota</taxon>
        <taxon>Coriobacteriia</taxon>
        <taxon>Coriobacteriales</taxon>
        <taxon>Atopobiaceae</taxon>
        <taxon>Olsenella</taxon>
    </lineage>
</organism>
<dbReference type="CDD" id="cd05466">
    <property type="entry name" value="PBP2_LTTR_substrate"/>
    <property type="match status" value="1"/>
</dbReference>
<dbReference type="GO" id="GO:0032993">
    <property type="term" value="C:protein-DNA complex"/>
    <property type="evidence" value="ECO:0007669"/>
    <property type="project" value="TreeGrafter"/>
</dbReference>
<keyword evidence="4" id="KW-0804">Transcription</keyword>
<dbReference type="InterPro" id="IPR000847">
    <property type="entry name" value="LysR_HTH_N"/>
</dbReference>
<dbReference type="Gene3D" id="1.10.10.10">
    <property type="entry name" value="Winged helix-like DNA-binding domain superfamily/Winged helix DNA-binding domain"/>
    <property type="match status" value="1"/>
</dbReference>
<feature type="domain" description="HTH lysR-type" evidence="5">
    <location>
        <begin position="1"/>
        <end position="58"/>
    </location>
</feature>
<dbReference type="GO" id="GO:0003700">
    <property type="term" value="F:DNA-binding transcription factor activity"/>
    <property type="evidence" value="ECO:0007669"/>
    <property type="project" value="InterPro"/>
</dbReference>
<dbReference type="GO" id="GO:0003677">
    <property type="term" value="F:DNA binding"/>
    <property type="evidence" value="ECO:0007669"/>
    <property type="project" value="UniProtKB-KW"/>
</dbReference>
<keyword evidence="7" id="KW-1185">Reference proteome</keyword>
<evidence type="ECO:0000256" key="2">
    <source>
        <dbReference type="ARBA" id="ARBA00023015"/>
    </source>
</evidence>
<evidence type="ECO:0000259" key="5">
    <source>
        <dbReference type="PROSITE" id="PS50931"/>
    </source>
</evidence>
<dbReference type="PROSITE" id="PS50931">
    <property type="entry name" value="HTH_LYSR"/>
    <property type="match status" value="1"/>
</dbReference>
<protein>
    <submittedName>
        <fullName evidence="6">LysR family transcriptional regulator</fullName>
    </submittedName>
</protein>